<dbReference type="PROSITE" id="PS01126">
    <property type="entry name" value="EF_TS_1"/>
    <property type="match status" value="1"/>
</dbReference>
<dbReference type="NCBIfam" id="TIGR00116">
    <property type="entry name" value="tsf"/>
    <property type="match status" value="1"/>
</dbReference>
<feature type="domain" description="Translation elongation factor EFTs/EF1B dimerisation" evidence="9">
    <location>
        <begin position="73"/>
        <end position="294"/>
    </location>
</feature>
<dbReference type="PANTHER" id="PTHR11741:SF10">
    <property type="entry name" value="POLYPROTEIN OF EF-TS, CHLOROPLASTIC"/>
    <property type="match status" value="1"/>
</dbReference>
<comment type="subcellular location">
    <subcellularLocation>
        <location evidence="6 8">Cytoplasm</location>
    </subcellularLocation>
</comment>
<dbReference type="PROSITE" id="PS01127">
    <property type="entry name" value="EF_TS_2"/>
    <property type="match status" value="1"/>
</dbReference>
<organism evidence="10 11">
    <name type="scientific">Funiculus sociatus GB2-A5</name>
    <dbReference type="NCBI Taxonomy" id="2933946"/>
    <lineage>
        <taxon>Bacteria</taxon>
        <taxon>Bacillati</taxon>
        <taxon>Cyanobacteriota</taxon>
        <taxon>Cyanophyceae</taxon>
        <taxon>Coleofasciculales</taxon>
        <taxon>Coleofasciculaceae</taxon>
        <taxon>Funiculus</taxon>
    </lineage>
</organism>
<keyword evidence="4 6" id="KW-0648">Protein biosynthesis</keyword>
<dbReference type="PANTHER" id="PTHR11741">
    <property type="entry name" value="ELONGATION FACTOR TS"/>
    <property type="match status" value="1"/>
</dbReference>
<gene>
    <name evidence="6 10" type="primary">tsf</name>
    <name evidence="10" type="ORF">NDI37_17830</name>
</gene>
<evidence type="ECO:0000256" key="8">
    <source>
        <dbReference type="RuleBase" id="RU000643"/>
    </source>
</evidence>
<evidence type="ECO:0000313" key="10">
    <source>
        <dbReference type="EMBL" id="MEP0866322.1"/>
    </source>
</evidence>
<evidence type="ECO:0000313" key="11">
    <source>
        <dbReference type="Proteomes" id="UP001442494"/>
    </source>
</evidence>
<evidence type="ECO:0000256" key="7">
    <source>
        <dbReference type="RuleBase" id="RU000642"/>
    </source>
</evidence>
<dbReference type="InterPro" id="IPR014039">
    <property type="entry name" value="Transl_elong_EFTs/EF1B_dimer"/>
</dbReference>
<comment type="function">
    <text evidence="5 6 7">Associates with the EF-Tu.GDP complex and induces the exchange of GDP to GTP. It remains bound to the aminoacyl-tRNA.EF-Tu.GTP complex up to the GTP hydrolysis stage on the ribosome.</text>
</comment>
<dbReference type="InterPro" id="IPR018101">
    <property type="entry name" value="Transl_elong_Ts_CS"/>
</dbReference>
<dbReference type="InterPro" id="IPR036402">
    <property type="entry name" value="EF-Ts_dimer_sf"/>
</dbReference>
<evidence type="ECO:0000256" key="3">
    <source>
        <dbReference type="ARBA" id="ARBA00022768"/>
    </source>
</evidence>
<dbReference type="SUPFAM" id="SSF46934">
    <property type="entry name" value="UBA-like"/>
    <property type="match status" value="1"/>
</dbReference>
<dbReference type="InterPro" id="IPR001816">
    <property type="entry name" value="Transl_elong_EFTs/EF1B"/>
</dbReference>
<dbReference type="GO" id="GO:0003746">
    <property type="term" value="F:translation elongation factor activity"/>
    <property type="evidence" value="ECO:0007669"/>
    <property type="project" value="UniProtKB-KW"/>
</dbReference>
<keyword evidence="3 6" id="KW-0251">Elongation factor</keyword>
<dbReference type="Gene3D" id="1.10.8.10">
    <property type="entry name" value="DNA helicase RuvA subunit, C-terminal domain"/>
    <property type="match status" value="1"/>
</dbReference>
<evidence type="ECO:0000256" key="6">
    <source>
        <dbReference type="HAMAP-Rule" id="MF_00050"/>
    </source>
</evidence>
<dbReference type="Gene3D" id="3.30.479.20">
    <property type="entry name" value="Elongation factor Ts, dimerisation domain"/>
    <property type="match status" value="2"/>
</dbReference>
<dbReference type="SUPFAM" id="SSF54713">
    <property type="entry name" value="Elongation factor Ts (EF-Ts), dimerisation domain"/>
    <property type="match status" value="2"/>
</dbReference>
<name>A0ABV0JSD7_9CYAN</name>
<dbReference type="HAMAP" id="MF_00050">
    <property type="entry name" value="EF_Ts"/>
    <property type="match status" value="1"/>
</dbReference>
<evidence type="ECO:0000256" key="2">
    <source>
        <dbReference type="ARBA" id="ARBA00016956"/>
    </source>
</evidence>
<dbReference type="Gene3D" id="1.10.286.20">
    <property type="match status" value="1"/>
</dbReference>
<protein>
    <recommendedName>
        <fullName evidence="2 6">Elongation factor Ts</fullName>
        <shortName evidence="6">EF-Ts</shortName>
    </recommendedName>
</protein>
<evidence type="ECO:0000259" key="9">
    <source>
        <dbReference type="Pfam" id="PF00889"/>
    </source>
</evidence>
<reference evidence="10 11" key="1">
    <citation type="submission" date="2022-04" db="EMBL/GenBank/DDBJ databases">
        <title>Positive selection, recombination, and allopatry shape intraspecific diversity of widespread and dominant cyanobacteria.</title>
        <authorList>
            <person name="Wei J."/>
            <person name="Shu W."/>
            <person name="Hu C."/>
        </authorList>
    </citation>
    <scope>NUCLEOTIDE SEQUENCE [LARGE SCALE GENOMIC DNA]</scope>
    <source>
        <strain evidence="10 11">GB2-A5</strain>
    </source>
</reference>
<keyword evidence="11" id="KW-1185">Reference proteome</keyword>
<proteinExistence type="inferred from homology"/>
<dbReference type="Pfam" id="PF00889">
    <property type="entry name" value="EF_TS"/>
    <property type="match status" value="1"/>
</dbReference>
<accession>A0ABV0JSD7</accession>
<feature type="region of interest" description="Involved in Mg(2+) ion dislocation from EF-Tu" evidence="6">
    <location>
        <begin position="82"/>
        <end position="85"/>
    </location>
</feature>
<dbReference type="CDD" id="cd14275">
    <property type="entry name" value="UBA_EF-Ts"/>
    <property type="match status" value="1"/>
</dbReference>
<keyword evidence="6" id="KW-0963">Cytoplasm</keyword>
<comment type="caution">
    <text evidence="10">The sequence shown here is derived from an EMBL/GenBank/DDBJ whole genome shotgun (WGS) entry which is preliminary data.</text>
</comment>
<evidence type="ECO:0000256" key="5">
    <source>
        <dbReference type="ARBA" id="ARBA00025453"/>
    </source>
</evidence>
<comment type="similarity">
    <text evidence="1 6 7">Belongs to the EF-Ts family.</text>
</comment>
<evidence type="ECO:0000256" key="4">
    <source>
        <dbReference type="ARBA" id="ARBA00022917"/>
    </source>
</evidence>
<dbReference type="EMBL" id="JAMPKK010000041">
    <property type="protein sequence ID" value="MEP0866322.1"/>
    <property type="molecule type" value="Genomic_DNA"/>
</dbReference>
<sequence length="315" mass="34897">MAEISAKVVQELRQKTGVGMMDCKKALKETDGDMDKAIEWLRQKNMIKAGKMETRAATDGLIGSYIGTAGRVGVLVEVNCQTDFVARNEAFKTLVQNIAMQAADASDVNSLMSQPYIHDQNITVEELVKQNISQLGENIQVRRFERFVLDEGTSGLVGSYIHTGGRVGVLVEVNCQSDEVAASEEFKTLVQNVAMQIAACPNVEYVKVSDIPAEVVEREKGIEMGRDDLGNKPQNIKEKIVQGRIDKRLQEMTLMDQPYIRDQSIAVEDLVKQHVSQLGGNIEVRQFVRYILGEGLEKQESNFAEEVAAQMGGNK</sequence>
<dbReference type="InterPro" id="IPR009060">
    <property type="entry name" value="UBA-like_sf"/>
</dbReference>
<dbReference type="RefSeq" id="WP_190424651.1">
    <property type="nucleotide sequence ID" value="NZ_JAMPKK010000041.1"/>
</dbReference>
<evidence type="ECO:0000256" key="1">
    <source>
        <dbReference type="ARBA" id="ARBA00005532"/>
    </source>
</evidence>
<dbReference type="Proteomes" id="UP001442494">
    <property type="component" value="Unassembled WGS sequence"/>
</dbReference>
<dbReference type="Pfam" id="PF25025">
    <property type="entry name" value="EF-Ts_N"/>
    <property type="match status" value="1"/>
</dbReference>